<dbReference type="CDD" id="cd06558">
    <property type="entry name" value="crotonase-like"/>
    <property type="match status" value="1"/>
</dbReference>
<dbReference type="PANTHER" id="PTHR43684">
    <property type="match status" value="1"/>
</dbReference>
<evidence type="ECO:0000313" key="4">
    <source>
        <dbReference type="EMBL" id="MFC3228617.1"/>
    </source>
</evidence>
<evidence type="ECO:0000256" key="2">
    <source>
        <dbReference type="ARBA" id="ARBA00023140"/>
    </source>
</evidence>
<keyword evidence="2" id="KW-0576">Peroxisome</keyword>
<dbReference type="InterPro" id="IPR001753">
    <property type="entry name" value="Enoyl-CoA_hydra/iso"/>
</dbReference>
<dbReference type="InterPro" id="IPR029045">
    <property type="entry name" value="ClpP/crotonase-like_dom_sf"/>
</dbReference>
<protein>
    <submittedName>
        <fullName evidence="4">Enoyl-CoA hydratase/isomerase family protein</fullName>
    </submittedName>
</protein>
<dbReference type="Gene3D" id="3.90.226.10">
    <property type="entry name" value="2-enoyl-CoA Hydratase, Chain A, domain 1"/>
    <property type="match status" value="1"/>
</dbReference>
<keyword evidence="3" id="KW-0413">Isomerase</keyword>
<name>A0ABV7L2V9_9PROT</name>
<evidence type="ECO:0000313" key="5">
    <source>
        <dbReference type="Proteomes" id="UP001595528"/>
    </source>
</evidence>
<keyword evidence="5" id="KW-1185">Reference proteome</keyword>
<comment type="caution">
    <text evidence="4">The sequence shown here is derived from an EMBL/GenBank/DDBJ whole genome shotgun (WGS) entry which is preliminary data.</text>
</comment>
<dbReference type="PANTHER" id="PTHR43684:SF1">
    <property type="entry name" value="ENOYL-COA DELTA ISOMERASE 2"/>
    <property type="match status" value="1"/>
</dbReference>
<dbReference type="InterPro" id="IPR051053">
    <property type="entry name" value="ECH/Chromodomain_protein"/>
</dbReference>
<dbReference type="RefSeq" id="WP_379901915.1">
    <property type="nucleotide sequence ID" value="NZ_JBHRTR010000028.1"/>
</dbReference>
<gene>
    <name evidence="4" type="ORF">ACFOGJ_15335</name>
</gene>
<dbReference type="EMBL" id="JBHRTR010000028">
    <property type="protein sequence ID" value="MFC3228617.1"/>
    <property type="molecule type" value="Genomic_DNA"/>
</dbReference>
<proteinExistence type="predicted"/>
<accession>A0ABV7L2V9</accession>
<comment type="subcellular location">
    <subcellularLocation>
        <location evidence="1">Peroxisome</location>
    </subcellularLocation>
</comment>
<evidence type="ECO:0000256" key="3">
    <source>
        <dbReference type="ARBA" id="ARBA00023235"/>
    </source>
</evidence>
<dbReference type="Proteomes" id="UP001595528">
    <property type="component" value="Unassembled WGS sequence"/>
</dbReference>
<dbReference type="Pfam" id="PF00378">
    <property type="entry name" value="ECH_1"/>
    <property type="match status" value="1"/>
</dbReference>
<organism evidence="4 5">
    <name type="scientific">Marinibaculum pumilum</name>
    <dbReference type="NCBI Taxonomy" id="1766165"/>
    <lineage>
        <taxon>Bacteria</taxon>
        <taxon>Pseudomonadati</taxon>
        <taxon>Pseudomonadota</taxon>
        <taxon>Alphaproteobacteria</taxon>
        <taxon>Rhodospirillales</taxon>
        <taxon>Rhodospirillaceae</taxon>
        <taxon>Marinibaculum</taxon>
    </lineage>
</organism>
<reference evidence="5" key="1">
    <citation type="journal article" date="2019" name="Int. J. Syst. Evol. Microbiol.">
        <title>The Global Catalogue of Microorganisms (GCM) 10K type strain sequencing project: providing services to taxonomists for standard genome sequencing and annotation.</title>
        <authorList>
            <consortium name="The Broad Institute Genomics Platform"/>
            <consortium name="The Broad Institute Genome Sequencing Center for Infectious Disease"/>
            <person name="Wu L."/>
            <person name="Ma J."/>
        </authorList>
    </citation>
    <scope>NUCLEOTIDE SEQUENCE [LARGE SCALE GENOMIC DNA]</scope>
    <source>
        <strain evidence="5">KCTC 42964</strain>
    </source>
</reference>
<sequence length="268" mass="27037">MTDGEAQVAAAEPVLLASTEGRVRRLVLNRPDALNAFNDALYRAAAAALDDAAADPGVAVVVLTGAGRAFSAGQDLAELGDARSHAQRVADGFGPFMAALEGFPKPLVAAVNGLGVGIGLTMLPHCDIVLMAAEARLRAPFVPLGVTAEAGSSLLLPAILGWGAAAHLLFTGAWLDAGAAKAAGLAWKVVPGADLAAEAMAVAGQIAAQPVPALVATKSVMRAARADALRAARDREDAAFAVLVGGPANREAIAAFQEKRPPDFSGVV</sequence>
<evidence type="ECO:0000256" key="1">
    <source>
        <dbReference type="ARBA" id="ARBA00004275"/>
    </source>
</evidence>
<dbReference type="SUPFAM" id="SSF52096">
    <property type="entry name" value="ClpP/crotonase"/>
    <property type="match status" value="1"/>
</dbReference>